<feature type="transmembrane region" description="Helical" evidence="2">
    <location>
        <begin position="169"/>
        <end position="190"/>
    </location>
</feature>
<feature type="transmembrane region" description="Helical" evidence="2">
    <location>
        <begin position="399"/>
        <end position="418"/>
    </location>
</feature>
<dbReference type="KEGG" id="ccos:Pan44_31260"/>
<proteinExistence type="predicted"/>
<feature type="transmembrane region" description="Helical" evidence="2">
    <location>
        <begin position="469"/>
        <end position="491"/>
    </location>
</feature>
<evidence type="ECO:0000313" key="4">
    <source>
        <dbReference type="Proteomes" id="UP000315700"/>
    </source>
</evidence>
<feature type="compositionally biased region" description="Low complexity" evidence="1">
    <location>
        <begin position="16"/>
        <end position="31"/>
    </location>
</feature>
<evidence type="ECO:0000256" key="1">
    <source>
        <dbReference type="SAM" id="MobiDB-lite"/>
    </source>
</evidence>
<feature type="transmembrane region" description="Helical" evidence="2">
    <location>
        <begin position="139"/>
        <end position="157"/>
    </location>
</feature>
<protein>
    <recommendedName>
        <fullName evidence="5">DUF5009 domain-containing protein</fullName>
    </recommendedName>
</protein>
<feature type="transmembrane region" description="Helical" evidence="2">
    <location>
        <begin position="313"/>
        <end position="330"/>
    </location>
</feature>
<dbReference type="OrthoDB" id="9788724at2"/>
<keyword evidence="2" id="KW-0472">Membrane</keyword>
<dbReference type="PANTHER" id="PTHR31061:SF24">
    <property type="entry name" value="LD22376P"/>
    <property type="match status" value="1"/>
</dbReference>
<evidence type="ECO:0000256" key="2">
    <source>
        <dbReference type="SAM" id="Phobius"/>
    </source>
</evidence>
<dbReference type="Proteomes" id="UP000315700">
    <property type="component" value="Chromosome"/>
</dbReference>
<gene>
    <name evidence="3" type="ORF">Pan44_31260</name>
</gene>
<dbReference type="AlphaFoldDB" id="A0A517SG22"/>
<dbReference type="RefSeq" id="WP_145030877.1">
    <property type="nucleotide sequence ID" value="NZ_CP036271.1"/>
</dbReference>
<reference evidence="3 4" key="1">
    <citation type="submission" date="2019-02" db="EMBL/GenBank/DDBJ databases">
        <title>Deep-cultivation of Planctomycetes and their phenomic and genomic characterization uncovers novel biology.</title>
        <authorList>
            <person name="Wiegand S."/>
            <person name="Jogler M."/>
            <person name="Boedeker C."/>
            <person name="Pinto D."/>
            <person name="Vollmers J."/>
            <person name="Rivas-Marin E."/>
            <person name="Kohn T."/>
            <person name="Peeters S.H."/>
            <person name="Heuer A."/>
            <person name="Rast P."/>
            <person name="Oberbeckmann S."/>
            <person name="Bunk B."/>
            <person name="Jeske O."/>
            <person name="Meyerdierks A."/>
            <person name="Storesund J.E."/>
            <person name="Kallscheuer N."/>
            <person name="Luecker S."/>
            <person name="Lage O.M."/>
            <person name="Pohl T."/>
            <person name="Merkel B.J."/>
            <person name="Hornburger P."/>
            <person name="Mueller R.-W."/>
            <person name="Bruemmer F."/>
            <person name="Labrenz M."/>
            <person name="Spormann A.M."/>
            <person name="Op den Camp H."/>
            <person name="Overmann J."/>
            <person name="Amann R."/>
            <person name="Jetten M.S.M."/>
            <person name="Mascher T."/>
            <person name="Medema M.H."/>
            <person name="Devos D.P."/>
            <person name="Kaster A.-K."/>
            <person name="Ovreas L."/>
            <person name="Rohde M."/>
            <person name="Galperin M.Y."/>
            <person name="Jogler C."/>
        </authorList>
    </citation>
    <scope>NUCLEOTIDE SEQUENCE [LARGE SCALE GENOMIC DNA]</scope>
    <source>
        <strain evidence="3 4">Pan44</strain>
    </source>
</reference>
<dbReference type="PANTHER" id="PTHR31061">
    <property type="entry name" value="LD22376P"/>
    <property type="match status" value="1"/>
</dbReference>
<sequence>MAFKSNDPPPPPGKGPAPAAATRPATPTAKTDVTGKPPLKPPANVASLRPEPASKRLVSLDAYRGFIMTLLAANGFGILTLSRTSEDSPLWKILDRETWQHIGFHFNHPAWLSNFPFGPSTNPLEGSPWTRGAVSLWDLIQPAFMFMVGTAMAYSARKRDALGEPRWKQWLHAFLRAIVLVLLGVFLSSLDTRQTHWEFPNVLAQIGLGYVFVFATVRWKWWGQVAAIATILIATWAAFFTFTPPDNYDFAAVNASAEQGEVLEKPFRQWSKNGNFAHDVDLKLLNKLPRLEDKEGKPIPFTHNRGGYQTLNFFPSIATMILGVLCGQILQRPVSAWKRVGLLLGLSLLCFGLAMVASVYACPIVKRIWTPSWVLFSGGYVIAMLALFFALFDALPLGVLAFPLVVVGTNSLLIYLMGQTLRGWTSGKIIHTHFHKLIESGLGGLANITGLTPRLPQTGQTPGAVMYDLFGPVVDSTAVFFVFWLVLFALYRKRLFLRI</sequence>
<keyword evidence="4" id="KW-1185">Reference proteome</keyword>
<evidence type="ECO:0008006" key="5">
    <source>
        <dbReference type="Google" id="ProtNLM"/>
    </source>
</evidence>
<feature type="transmembrane region" description="Helical" evidence="2">
    <location>
        <begin position="373"/>
        <end position="392"/>
    </location>
</feature>
<feature type="region of interest" description="Disordered" evidence="1">
    <location>
        <begin position="1"/>
        <end position="48"/>
    </location>
</feature>
<keyword evidence="2" id="KW-1133">Transmembrane helix</keyword>
<feature type="transmembrane region" description="Helical" evidence="2">
    <location>
        <begin position="342"/>
        <end position="361"/>
    </location>
</feature>
<accession>A0A517SG22</accession>
<dbReference type="InParanoid" id="A0A517SG22"/>
<dbReference type="EMBL" id="CP036271">
    <property type="protein sequence ID" value="QDT55085.1"/>
    <property type="molecule type" value="Genomic_DNA"/>
</dbReference>
<feature type="transmembrane region" description="Helical" evidence="2">
    <location>
        <begin position="62"/>
        <end position="81"/>
    </location>
</feature>
<name>A0A517SG22_9PLAN</name>
<keyword evidence="2" id="KW-0812">Transmembrane</keyword>
<organism evidence="3 4">
    <name type="scientific">Caulifigura coniformis</name>
    <dbReference type="NCBI Taxonomy" id="2527983"/>
    <lineage>
        <taxon>Bacteria</taxon>
        <taxon>Pseudomonadati</taxon>
        <taxon>Planctomycetota</taxon>
        <taxon>Planctomycetia</taxon>
        <taxon>Planctomycetales</taxon>
        <taxon>Planctomycetaceae</taxon>
        <taxon>Caulifigura</taxon>
    </lineage>
</organism>
<feature type="transmembrane region" description="Helical" evidence="2">
    <location>
        <begin position="202"/>
        <end position="219"/>
    </location>
</feature>
<evidence type="ECO:0000313" key="3">
    <source>
        <dbReference type="EMBL" id="QDT55085.1"/>
    </source>
</evidence>
<feature type="transmembrane region" description="Helical" evidence="2">
    <location>
        <begin position="226"/>
        <end position="243"/>
    </location>
</feature>